<accession>A0A6H0XKM5</accession>
<protein>
    <recommendedName>
        <fullName evidence="4">CMP/dCMP-type deaminase domain-containing protein</fullName>
    </recommendedName>
</protein>
<dbReference type="AlphaFoldDB" id="A0A6H0XKM5"/>
<name>A0A6H0XKM5_9PEZI</name>
<feature type="region of interest" description="Disordered" evidence="1">
    <location>
        <begin position="162"/>
        <end position="235"/>
    </location>
</feature>
<organism evidence="2 3">
    <name type="scientific">Peltaster fructicola</name>
    <dbReference type="NCBI Taxonomy" id="286661"/>
    <lineage>
        <taxon>Eukaryota</taxon>
        <taxon>Fungi</taxon>
        <taxon>Dikarya</taxon>
        <taxon>Ascomycota</taxon>
        <taxon>Pezizomycotina</taxon>
        <taxon>Dothideomycetes</taxon>
        <taxon>Dothideomycetes incertae sedis</taxon>
        <taxon>Peltaster</taxon>
    </lineage>
</organism>
<dbReference type="Gene3D" id="3.40.140.10">
    <property type="entry name" value="Cytidine Deaminase, domain 2"/>
    <property type="match status" value="1"/>
</dbReference>
<dbReference type="InterPro" id="IPR016193">
    <property type="entry name" value="Cytidine_deaminase-like"/>
</dbReference>
<dbReference type="OrthoDB" id="9972196at2759"/>
<feature type="compositionally biased region" description="Basic and acidic residues" evidence="1">
    <location>
        <begin position="165"/>
        <end position="175"/>
    </location>
</feature>
<dbReference type="GO" id="GO:0003824">
    <property type="term" value="F:catalytic activity"/>
    <property type="evidence" value="ECO:0007669"/>
    <property type="project" value="InterPro"/>
</dbReference>
<feature type="compositionally biased region" description="Basic and acidic residues" evidence="1">
    <location>
        <begin position="195"/>
        <end position="212"/>
    </location>
</feature>
<dbReference type="SUPFAM" id="SSF53927">
    <property type="entry name" value="Cytidine deaminase-like"/>
    <property type="match status" value="1"/>
</dbReference>
<dbReference type="EMBL" id="CP051139">
    <property type="protein sequence ID" value="QIW95187.1"/>
    <property type="molecule type" value="Genomic_DNA"/>
</dbReference>
<sequence length="421" mass="47473">MKSDQYLTLCLEQAHKSPLHYRHGCIIVRGGKVIGQGFNDYRPGFNGGALKHGRIAKSALTGPAMSELKEKLKKRESKPFTPIPCSNVPLSMHSEMMAIQVKNHSLAIRLRPNEGYEDSSSFYRPTLTPSVRQSALATTTFKSAVLKPPHLNQVSLYNLNNNKVSKNDADLNEKKKKEKKKGHRQYQYEPSQQYDRSRETAKMARVHDRETRTATAYKNSADRPHSKKHSQKKSIGTPVIELVTPIAQKQDIKHRQRSSRLNGADLYVARTGGCRNETMPSTVMDIQQDDTDTEMPRLAAMLSSDSSDSDRISTRSLHDELLNKWPRVLRSAPPDRPLYDRNTIHASRPCYRCVSYMHAAGIRRVYWTNAAGEWEGAKVAKLIAALDGDDNSPGDGGPMGNGLFITKHEVLQIRQRMERNK</sequence>
<keyword evidence="3" id="KW-1185">Reference proteome</keyword>
<evidence type="ECO:0000256" key="1">
    <source>
        <dbReference type="SAM" id="MobiDB-lite"/>
    </source>
</evidence>
<evidence type="ECO:0000313" key="2">
    <source>
        <dbReference type="EMBL" id="QIW95187.1"/>
    </source>
</evidence>
<dbReference type="GO" id="GO:0006139">
    <property type="term" value="P:nucleobase-containing compound metabolic process"/>
    <property type="evidence" value="ECO:0007669"/>
    <property type="project" value="UniProtKB-ARBA"/>
</dbReference>
<proteinExistence type="predicted"/>
<evidence type="ECO:0000313" key="3">
    <source>
        <dbReference type="Proteomes" id="UP000503462"/>
    </source>
</evidence>
<gene>
    <name evidence="2" type="ORF">AMS68_000705</name>
</gene>
<reference evidence="2 3" key="1">
    <citation type="journal article" date="2016" name="Sci. Rep.">
        <title>Peltaster fructicola genome reveals evolution from an invasive phytopathogen to an ectophytic parasite.</title>
        <authorList>
            <person name="Xu C."/>
            <person name="Chen H."/>
            <person name="Gleason M.L."/>
            <person name="Xu J.R."/>
            <person name="Liu H."/>
            <person name="Zhang R."/>
            <person name="Sun G."/>
        </authorList>
    </citation>
    <scope>NUCLEOTIDE SEQUENCE [LARGE SCALE GENOMIC DNA]</scope>
    <source>
        <strain evidence="2 3">LNHT1506</strain>
    </source>
</reference>
<dbReference type="Proteomes" id="UP000503462">
    <property type="component" value="Chromosome 1"/>
</dbReference>
<evidence type="ECO:0008006" key="4">
    <source>
        <dbReference type="Google" id="ProtNLM"/>
    </source>
</evidence>